<evidence type="ECO:0000313" key="3">
    <source>
        <dbReference type="EMBL" id="SVC02619.1"/>
    </source>
</evidence>
<gene>
    <name evidence="3" type="ORF">METZ01_LOCUS255473</name>
</gene>
<feature type="non-terminal residue" evidence="3">
    <location>
        <position position="328"/>
    </location>
</feature>
<dbReference type="Gene3D" id="3.50.50.60">
    <property type="entry name" value="FAD/NAD(P)-binding domain"/>
    <property type="match status" value="1"/>
</dbReference>
<sequence>MRKRIGVIGGGIAGATAAYHLLKADASLEIILVEAEDQLGYHTTGRSAALLLENDGAESSRSIAKASVDFLLNPPEGLTENVFVIPRGVMHIATVEQSASVDRFLEENSSGRIPTKEISKSEAKKKFPALREEGLDRFVVDEGAGDIDVHCLHQAYLNHFRKNGGQIMVSTRVDSAIRSGDSWILETKTGEIHVDLIVNAAGAWGDQVATRAGVEPVGLQPKRRTAFTVNSNEPDMQRWAMIADIDLRFYCKPDGRQFLCSLAEENPSEPCDAKHDEADVALAIERINTATTLGIRSVQTAWTGLRTFAPDRSMVIGVDPDDSSFYWF</sequence>
<accession>A0A382ITL0</accession>
<name>A0A382ITL0_9ZZZZ</name>
<dbReference type="PANTHER" id="PTHR13847:SF287">
    <property type="entry name" value="FAD-DEPENDENT OXIDOREDUCTASE DOMAIN-CONTAINING PROTEIN 1"/>
    <property type="match status" value="1"/>
</dbReference>
<dbReference type="GO" id="GO:0016491">
    <property type="term" value="F:oxidoreductase activity"/>
    <property type="evidence" value="ECO:0007669"/>
    <property type="project" value="UniProtKB-KW"/>
</dbReference>
<dbReference type="Pfam" id="PF01266">
    <property type="entry name" value="DAO"/>
    <property type="match status" value="1"/>
</dbReference>
<evidence type="ECO:0000256" key="1">
    <source>
        <dbReference type="ARBA" id="ARBA00023002"/>
    </source>
</evidence>
<dbReference type="InterPro" id="IPR036188">
    <property type="entry name" value="FAD/NAD-bd_sf"/>
</dbReference>
<dbReference type="GO" id="GO:0005737">
    <property type="term" value="C:cytoplasm"/>
    <property type="evidence" value="ECO:0007669"/>
    <property type="project" value="TreeGrafter"/>
</dbReference>
<organism evidence="3">
    <name type="scientific">marine metagenome</name>
    <dbReference type="NCBI Taxonomy" id="408172"/>
    <lineage>
        <taxon>unclassified sequences</taxon>
        <taxon>metagenomes</taxon>
        <taxon>ecological metagenomes</taxon>
    </lineage>
</organism>
<keyword evidence="1" id="KW-0560">Oxidoreductase</keyword>
<protein>
    <recommendedName>
        <fullName evidence="2">FAD dependent oxidoreductase domain-containing protein</fullName>
    </recommendedName>
</protein>
<dbReference type="Gene3D" id="3.30.9.10">
    <property type="entry name" value="D-Amino Acid Oxidase, subunit A, domain 2"/>
    <property type="match status" value="1"/>
</dbReference>
<feature type="domain" description="FAD dependent oxidoreductase" evidence="2">
    <location>
        <begin position="5"/>
        <end position="325"/>
    </location>
</feature>
<dbReference type="AlphaFoldDB" id="A0A382ITL0"/>
<evidence type="ECO:0000259" key="2">
    <source>
        <dbReference type="Pfam" id="PF01266"/>
    </source>
</evidence>
<dbReference type="InterPro" id="IPR006076">
    <property type="entry name" value="FAD-dep_OxRdtase"/>
</dbReference>
<reference evidence="3" key="1">
    <citation type="submission" date="2018-05" db="EMBL/GenBank/DDBJ databases">
        <authorList>
            <person name="Lanie J.A."/>
            <person name="Ng W.-L."/>
            <person name="Kazmierczak K.M."/>
            <person name="Andrzejewski T.M."/>
            <person name="Davidsen T.M."/>
            <person name="Wayne K.J."/>
            <person name="Tettelin H."/>
            <person name="Glass J.I."/>
            <person name="Rusch D."/>
            <person name="Podicherti R."/>
            <person name="Tsui H.-C.T."/>
            <person name="Winkler M.E."/>
        </authorList>
    </citation>
    <scope>NUCLEOTIDE SEQUENCE</scope>
</reference>
<dbReference type="SUPFAM" id="SSF51905">
    <property type="entry name" value="FAD/NAD(P)-binding domain"/>
    <property type="match status" value="1"/>
</dbReference>
<dbReference type="PANTHER" id="PTHR13847">
    <property type="entry name" value="SARCOSINE DEHYDROGENASE-RELATED"/>
    <property type="match status" value="1"/>
</dbReference>
<dbReference type="EMBL" id="UINC01069329">
    <property type="protein sequence ID" value="SVC02619.1"/>
    <property type="molecule type" value="Genomic_DNA"/>
</dbReference>
<proteinExistence type="predicted"/>